<dbReference type="Gene3D" id="2.60.120.200">
    <property type="match status" value="1"/>
</dbReference>
<gene>
    <name evidence="3" type="ORF">QBC34DRAFT_327343</name>
</gene>
<dbReference type="Proteomes" id="UP001321760">
    <property type="component" value="Unassembled WGS sequence"/>
</dbReference>
<feature type="domain" description="GH16" evidence="2">
    <location>
        <begin position="98"/>
        <end position="297"/>
    </location>
</feature>
<comment type="caution">
    <text evidence="3">The sequence shown here is derived from an EMBL/GenBank/DDBJ whole genome shotgun (WGS) entry which is preliminary data.</text>
</comment>
<dbReference type="PANTHER" id="PTHR38121">
    <property type="entry name" value="GH16 DOMAIN-CONTAINING PROTEIN"/>
    <property type="match status" value="1"/>
</dbReference>
<protein>
    <submittedName>
        <fullName evidence="3">Glycoside hydrolase family 16 protein</fullName>
    </submittedName>
</protein>
<keyword evidence="4" id="KW-1185">Reference proteome</keyword>
<evidence type="ECO:0000313" key="4">
    <source>
        <dbReference type="Proteomes" id="UP001321760"/>
    </source>
</evidence>
<evidence type="ECO:0000256" key="1">
    <source>
        <dbReference type="SAM" id="SignalP"/>
    </source>
</evidence>
<dbReference type="GO" id="GO:0004553">
    <property type="term" value="F:hydrolase activity, hydrolyzing O-glycosyl compounds"/>
    <property type="evidence" value="ECO:0007669"/>
    <property type="project" value="InterPro"/>
</dbReference>
<accession>A0AAV9GKR0</accession>
<proteinExistence type="predicted"/>
<organism evidence="3 4">
    <name type="scientific">Podospora aff. communis PSN243</name>
    <dbReference type="NCBI Taxonomy" id="3040156"/>
    <lineage>
        <taxon>Eukaryota</taxon>
        <taxon>Fungi</taxon>
        <taxon>Dikarya</taxon>
        <taxon>Ascomycota</taxon>
        <taxon>Pezizomycotina</taxon>
        <taxon>Sordariomycetes</taxon>
        <taxon>Sordariomycetidae</taxon>
        <taxon>Sordariales</taxon>
        <taxon>Podosporaceae</taxon>
        <taxon>Podospora</taxon>
    </lineage>
</organism>
<reference evidence="3" key="2">
    <citation type="submission" date="2023-05" db="EMBL/GenBank/DDBJ databases">
        <authorList>
            <consortium name="Lawrence Berkeley National Laboratory"/>
            <person name="Steindorff A."/>
            <person name="Hensen N."/>
            <person name="Bonometti L."/>
            <person name="Westerberg I."/>
            <person name="Brannstrom I.O."/>
            <person name="Guillou S."/>
            <person name="Cros-Aarteil S."/>
            <person name="Calhoun S."/>
            <person name="Haridas S."/>
            <person name="Kuo A."/>
            <person name="Mondo S."/>
            <person name="Pangilinan J."/>
            <person name="Riley R."/>
            <person name="Labutti K."/>
            <person name="Andreopoulos B."/>
            <person name="Lipzen A."/>
            <person name="Chen C."/>
            <person name="Yanf M."/>
            <person name="Daum C."/>
            <person name="Ng V."/>
            <person name="Clum A."/>
            <person name="Ohm R."/>
            <person name="Martin F."/>
            <person name="Silar P."/>
            <person name="Natvig D."/>
            <person name="Lalanne C."/>
            <person name="Gautier V."/>
            <person name="Ament-Velasquez S.L."/>
            <person name="Kruys A."/>
            <person name="Hutchinson M.I."/>
            <person name="Powell A.J."/>
            <person name="Barry K."/>
            <person name="Miller A.N."/>
            <person name="Grigoriev I.V."/>
            <person name="Debuchy R."/>
            <person name="Gladieux P."/>
            <person name="Thoren M.H."/>
            <person name="Johannesson H."/>
        </authorList>
    </citation>
    <scope>NUCLEOTIDE SEQUENCE</scope>
    <source>
        <strain evidence="3">PSN243</strain>
    </source>
</reference>
<keyword evidence="3" id="KW-0378">Hydrolase</keyword>
<dbReference type="PROSITE" id="PS51762">
    <property type="entry name" value="GH16_2"/>
    <property type="match status" value="1"/>
</dbReference>
<dbReference type="EMBL" id="MU865942">
    <property type="protein sequence ID" value="KAK4448509.1"/>
    <property type="molecule type" value="Genomic_DNA"/>
</dbReference>
<name>A0AAV9GKR0_9PEZI</name>
<dbReference type="InterPro" id="IPR000757">
    <property type="entry name" value="Beta-glucanase-like"/>
</dbReference>
<sequence>MNSPLAAVERHRPGVTTKSWLLLLLCSALTTVPLASAECECGYTLNYDAGKPVFFTDLLESNFEKMTAIGLRKNTDWRPQEYNASARNSRGPLGQMTDPRNVELVPSSDFEPRKPALKLGVDHLVVNGMVSGAEIVSARGDIMQGTFSASLKVSDVPGTCQAFFWYFNNTQEIDMEFLSKEFDNSNRSWPVNIVLHTRVTMRTGYNPNHWKVLLPYNPAEDYHVYRIDYLENRVEFYMDDIPLLQQLRNPRIAVPTAPGHLVLSHWSNGDDNWSGGPPLKDADMLVRWVKAYFNSSNPERHSDWHDRCGEFTHEKLCVIPSADLTRSKETGRGQDWFYTEHEGFANNQTYFGNAAPRQQQGWSTLQMIIMVVAWIWVIG</sequence>
<evidence type="ECO:0000313" key="3">
    <source>
        <dbReference type="EMBL" id="KAK4448509.1"/>
    </source>
</evidence>
<reference evidence="3" key="1">
    <citation type="journal article" date="2023" name="Mol. Phylogenet. Evol.">
        <title>Genome-scale phylogeny and comparative genomics of the fungal order Sordariales.</title>
        <authorList>
            <person name="Hensen N."/>
            <person name="Bonometti L."/>
            <person name="Westerberg I."/>
            <person name="Brannstrom I.O."/>
            <person name="Guillou S."/>
            <person name="Cros-Aarteil S."/>
            <person name="Calhoun S."/>
            <person name="Haridas S."/>
            <person name="Kuo A."/>
            <person name="Mondo S."/>
            <person name="Pangilinan J."/>
            <person name="Riley R."/>
            <person name="LaButti K."/>
            <person name="Andreopoulos B."/>
            <person name="Lipzen A."/>
            <person name="Chen C."/>
            <person name="Yan M."/>
            <person name="Daum C."/>
            <person name="Ng V."/>
            <person name="Clum A."/>
            <person name="Steindorff A."/>
            <person name="Ohm R.A."/>
            <person name="Martin F."/>
            <person name="Silar P."/>
            <person name="Natvig D.O."/>
            <person name="Lalanne C."/>
            <person name="Gautier V."/>
            <person name="Ament-Velasquez S.L."/>
            <person name="Kruys A."/>
            <person name="Hutchinson M.I."/>
            <person name="Powell A.J."/>
            <person name="Barry K."/>
            <person name="Miller A.N."/>
            <person name="Grigoriev I.V."/>
            <person name="Debuchy R."/>
            <person name="Gladieux P."/>
            <person name="Hiltunen Thoren M."/>
            <person name="Johannesson H."/>
        </authorList>
    </citation>
    <scope>NUCLEOTIDE SEQUENCE</scope>
    <source>
        <strain evidence="3">PSN243</strain>
    </source>
</reference>
<dbReference type="InterPro" id="IPR013320">
    <property type="entry name" value="ConA-like_dom_sf"/>
</dbReference>
<feature type="signal peptide" evidence="1">
    <location>
        <begin position="1"/>
        <end position="37"/>
    </location>
</feature>
<dbReference type="GO" id="GO:0005975">
    <property type="term" value="P:carbohydrate metabolic process"/>
    <property type="evidence" value="ECO:0007669"/>
    <property type="project" value="InterPro"/>
</dbReference>
<dbReference type="Pfam" id="PF00722">
    <property type="entry name" value="Glyco_hydro_16"/>
    <property type="match status" value="1"/>
</dbReference>
<evidence type="ECO:0000259" key="2">
    <source>
        <dbReference type="PROSITE" id="PS51762"/>
    </source>
</evidence>
<dbReference type="PANTHER" id="PTHR38121:SF5">
    <property type="entry name" value="GH16 DOMAIN-CONTAINING PROTEIN"/>
    <property type="match status" value="1"/>
</dbReference>
<dbReference type="SUPFAM" id="SSF49899">
    <property type="entry name" value="Concanavalin A-like lectins/glucanases"/>
    <property type="match status" value="1"/>
</dbReference>
<dbReference type="AlphaFoldDB" id="A0AAV9GKR0"/>
<feature type="chain" id="PRO_5043798987" evidence="1">
    <location>
        <begin position="38"/>
        <end position="379"/>
    </location>
</feature>
<keyword evidence="1" id="KW-0732">Signal</keyword>
<dbReference type="CDD" id="cd00413">
    <property type="entry name" value="Glyco_hydrolase_16"/>
    <property type="match status" value="1"/>
</dbReference>